<organism evidence="1 2">
    <name type="scientific">Panagrolaimus superbus</name>
    <dbReference type="NCBI Taxonomy" id="310955"/>
    <lineage>
        <taxon>Eukaryota</taxon>
        <taxon>Metazoa</taxon>
        <taxon>Ecdysozoa</taxon>
        <taxon>Nematoda</taxon>
        <taxon>Chromadorea</taxon>
        <taxon>Rhabditida</taxon>
        <taxon>Tylenchina</taxon>
        <taxon>Panagrolaimomorpha</taxon>
        <taxon>Panagrolaimoidea</taxon>
        <taxon>Panagrolaimidae</taxon>
        <taxon>Panagrolaimus</taxon>
    </lineage>
</organism>
<dbReference type="WBParaSite" id="PSU_v2.g12332.t1">
    <property type="protein sequence ID" value="PSU_v2.g12332.t1"/>
    <property type="gene ID" value="PSU_v2.g12332"/>
</dbReference>
<reference evidence="2" key="1">
    <citation type="submission" date="2022-11" db="UniProtKB">
        <authorList>
            <consortium name="WormBaseParasite"/>
        </authorList>
    </citation>
    <scope>IDENTIFICATION</scope>
</reference>
<dbReference type="AlphaFoldDB" id="A0A914XZE8"/>
<accession>A0A914XZE8</accession>
<proteinExistence type="predicted"/>
<sequence>MGSLTSGDTPSLHKFIKYNRHMGIKSPIVKKLHSDYLMTPIIEKTTSHEALDGVKVNKIWHHLISKILKQI</sequence>
<evidence type="ECO:0000313" key="2">
    <source>
        <dbReference type="WBParaSite" id="PSU_v2.g12332.t1"/>
    </source>
</evidence>
<evidence type="ECO:0000313" key="1">
    <source>
        <dbReference type="Proteomes" id="UP000887577"/>
    </source>
</evidence>
<dbReference type="Proteomes" id="UP000887577">
    <property type="component" value="Unplaced"/>
</dbReference>
<keyword evidence="1" id="KW-1185">Reference proteome</keyword>
<protein>
    <submittedName>
        <fullName evidence="2">Uncharacterized protein</fullName>
    </submittedName>
</protein>
<name>A0A914XZE8_9BILA</name>